<dbReference type="Proteomes" id="UP000887565">
    <property type="component" value="Unplaced"/>
</dbReference>
<reference evidence="2" key="1">
    <citation type="submission" date="2022-11" db="UniProtKB">
        <authorList>
            <consortium name="WormBaseParasite"/>
        </authorList>
    </citation>
    <scope>IDENTIFICATION</scope>
</reference>
<protein>
    <submittedName>
        <fullName evidence="2">Uncharacterized protein</fullName>
    </submittedName>
</protein>
<dbReference type="WBParaSite" id="nRc.2.0.1.t19236-RA">
    <property type="protein sequence ID" value="nRc.2.0.1.t19236-RA"/>
    <property type="gene ID" value="nRc.2.0.1.g19236"/>
</dbReference>
<name>A0A915IYE9_ROMCU</name>
<accession>A0A915IYE9</accession>
<evidence type="ECO:0000313" key="2">
    <source>
        <dbReference type="WBParaSite" id="nRc.2.0.1.t19236-RA"/>
    </source>
</evidence>
<proteinExistence type="predicted"/>
<dbReference type="AlphaFoldDB" id="A0A915IYE9"/>
<keyword evidence="1" id="KW-1185">Reference proteome</keyword>
<sequence>MSAVSQKKSFKANYCRREVWGIHGPPSSFSNASFASRGTNGFRSVMETVCGRPGASSESMVTTFSAAR</sequence>
<organism evidence="1 2">
    <name type="scientific">Romanomermis culicivorax</name>
    <name type="common">Nematode worm</name>
    <dbReference type="NCBI Taxonomy" id="13658"/>
    <lineage>
        <taxon>Eukaryota</taxon>
        <taxon>Metazoa</taxon>
        <taxon>Ecdysozoa</taxon>
        <taxon>Nematoda</taxon>
        <taxon>Enoplea</taxon>
        <taxon>Dorylaimia</taxon>
        <taxon>Mermithida</taxon>
        <taxon>Mermithoidea</taxon>
        <taxon>Mermithidae</taxon>
        <taxon>Romanomermis</taxon>
    </lineage>
</organism>
<evidence type="ECO:0000313" key="1">
    <source>
        <dbReference type="Proteomes" id="UP000887565"/>
    </source>
</evidence>